<name>A0A507R5Z4_MONPU</name>
<organism evidence="2 3">
    <name type="scientific">Monascus purpureus</name>
    <name type="common">Red mold</name>
    <name type="synonym">Monascus anka</name>
    <dbReference type="NCBI Taxonomy" id="5098"/>
    <lineage>
        <taxon>Eukaryota</taxon>
        <taxon>Fungi</taxon>
        <taxon>Dikarya</taxon>
        <taxon>Ascomycota</taxon>
        <taxon>Pezizomycotina</taxon>
        <taxon>Eurotiomycetes</taxon>
        <taxon>Eurotiomycetidae</taxon>
        <taxon>Eurotiales</taxon>
        <taxon>Aspergillaceae</taxon>
        <taxon>Monascus</taxon>
    </lineage>
</organism>
<accession>A0A507R5Z4</accession>
<feature type="region of interest" description="Disordered" evidence="1">
    <location>
        <begin position="1"/>
        <end position="20"/>
    </location>
</feature>
<proteinExistence type="predicted"/>
<dbReference type="AlphaFoldDB" id="A0A507R5Z4"/>
<comment type="caution">
    <text evidence="2">The sequence shown here is derived from an EMBL/GenBank/DDBJ whole genome shotgun (WGS) entry which is preliminary data.</text>
</comment>
<protein>
    <submittedName>
        <fullName evidence="2">Uncharacterized protein</fullName>
    </submittedName>
</protein>
<evidence type="ECO:0000256" key="1">
    <source>
        <dbReference type="SAM" id="MobiDB-lite"/>
    </source>
</evidence>
<gene>
    <name evidence="2" type="ORF">MPDQ_000093</name>
</gene>
<sequence length="74" mass="8087">MAASVASGPVDPRTQSFAERRNPLLQERHNFCGQACWEDADCDGKCSTCDINKTMLCVEPKKKDNKAEPGLGES</sequence>
<reference evidence="2 3" key="1">
    <citation type="submission" date="2019-06" db="EMBL/GenBank/DDBJ databases">
        <title>Wine fermentation using esterase from Monascus purpureus.</title>
        <authorList>
            <person name="Geng C."/>
            <person name="Zhang Y."/>
        </authorList>
    </citation>
    <scope>NUCLEOTIDE SEQUENCE [LARGE SCALE GENOMIC DNA]</scope>
    <source>
        <strain evidence="2">HQ1</strain>
    </source>
</reference>
<keyword evidence="3" id="KW-1185">Reference proteome</keyword>
<dbReference type="Proteomes" id="UP000319663">
    <property type="component" value="Unassembled WGS sequence"/>
</dbReference>
<dbReference type="EMBL" id="VIFY01000001">
    <property type="protein sequence ID" value="TQB77552.1"/>
    <property type="molecule type" value="Genomic_DNA"/>
</dbReference>
<evidence type="ECO:0000313" key="2">
    <source>
        <dbReference type="EMBL" id="TQB77552.1"/>
    </source>
</evidence>
<evidence type="ECO:0000313" key="3">
    <source>
        <dbReference type="Proteomes" id="UP000319663"/>
    </source>
</evidence>